<dbReference type="AlphaFoldDB" id="A0A8J6AQ65"/>
<proteinExistence type="predicted"/>
<reference evidence="1" key="1">
    <citation type="submission" date="2021-05" db="EMBL/GenBank/DDBJ databases">
        <title>A free-living protist that lacks canonical eukaryotic 1 DNA replication and segregation systems.</title>
        <authorList>
            <person name="Salas-Leiva D.E."/>
            <person name="Tromer E.C."/>
            <person name="Curtis B.A."/>
            <person name="Jerlstrom-Hultqvist J."/>
            <person name="Kolisko M."/>
            <person name="Yi Z."/>
            <person name="Salas-Leiva J.S."/>
            <person name="Gallot-Lavallee L."/>
            <person name="Kops G.J.P.L."/>
            <person name="Archibald J.M."/>
            <person name="Simpson A.G.B."/>
            <person name="Roger A.J."/>
        </authorList>
    </citation>
    <scope>NUCLEOTIDE SEQUENCE</scope>
    <source>
        <strain evidence="1">BICM</strain>
    </source>
</reference>
<dbReference type="InterPro" id="IPR036724">
    <property type="entry name" value="Cobalamin-bd_sf"/>
</dbReference>
<organism evidence="1 2">
    <name type="scientific">Carpediemonas membranifera</name>
    <dbReference type="NCBI Taxonomy" id="201153"/>
    <lineage>
        <taxon>Eukaryota</taxon>
        <taxon>Metamonada</taxon>
        <taxon>Carpediemonas-like organisms</taxon>
        <taxon>Carpediemonas</taxon>
    </lineage>
</organism>
<evidence type="ECO:0000313" key="2">
    <source>
        <dbReference type="Proteomes" id="UP000717585"/>
    </source>
</evidence>
<protein>
    <submittedName>
        <fullName evidence="1">Uncharacterized protein</fullName>
    </submittedName>
</protein>
<dbReference type="Proteomes" id="UP000717585">
    <property type="component" value="Unassembled WGS sequence"/>
</dbReference>
<comment type="caution">
    <text evidence="1">The sequence shown here is derived from an EMBL/GenBank/DDBJ whole genome shotgun (WGS) entry which is preliminary data.</text>
</comment>
<evidence type="ECO:0000313" key="1">
    <source>
        <dbReference type="EMBL" id="KAG9390613.1"/>
    </source>
</evidence>
<dbReference type="GO" id="GO:0046872">
    <property type="term" value="F:metal ion binding"/>
    <property type="evidence" value="ECO:0007669"/>
    <property type="project" value="InterPro"/>
</dbReference>
<sequence>MPSENPKRILLCTNDSGVNFLVQQATRLFNGPVEQVIITQDNEAKIVAAALSNKFDVILLSYAEGPTFTDGRRIAEALRLAGVESRIMLLTPKDVDDNADAVLGHIKLFDGPLTVPRAYHLQGIREFENGLIGALNSA</sequence>
<dbReference type="EMBL" id="JAHDYR010000064">
    <property type="protein sequence ID" value="KAG9390613.1"/>
    <property type="molecule type" value="Genomic_DNA"/>
</dbReference>
<gene>
    <name evidence="1" type="ORF">J8273_7964</name>
</gene>
<dbReference type="GO" id="GO:0031419">
    <property type="term" value="F:cobalamin binding"/>
    <property type="evidence" value="ECO:0007669"/>
    <property type="project" value="InterPro"/>
</dbReference>
<accession>A0A8J6AQ65</accession>
<dbReference type="SUPFAM" id="SSF52242">
    <property type="entry name" value="Cobalamin (vitamin B12)-binding domain"/>
    <property type="match status" value="1"/>
</dbReference>
<keyword evidence="2" id="KW-1185">Reference proteome</keyword>
<name>A0A8J6AQ65_9EUKA</name>